<name>A0A285SXZ3_9HYPH</name>
<protein>
    <submittedName>
        <fullName evidence="6">Tripartite ATP-independent transporter solute receptor, DctP family</fullName>
    </submittedName>
</protein>
<evidence type="ECO:0000256" key="1">
    <source>
        <dbReference type="ARBA" id="ARBA00004196"/>
    </source>
</evidence>
<evidence type="ECO:0000313" key="7">
    <source>
        <dbReference type="Proteomes" id="UP000219331"/>
    </source>
</evidence>
<comment type="subcellular location">
    <subcellularLocation>
        <location evidence="1">Cell envelope</location>
    </subcellularLocation>
</comment>
<dbReference type="InterPro" id="IPR018389">
    <property type="entry name" value="DctP_fam"/>
</dbReference>
<keyword evidence="7" id="KW-1185">Reference proteome</keyword>
<dbReference type="STRING" id="538381.GCA_001696535_03635"/>
<dbReference type="PANTHER" id="PTHR33376:SF4">
    <property type="entry name" value="SIALIC ACID-BINDING PERIPLASMIC PROTEIN SIAP"/>
    <property type="match status" value="1"/>
</dbReference>
<keyword evidence="4 5" id="KW-0732">Signal</keyword>
<gene>
    <name evidence="6" type="ORF">SAMN05421512_107114</name>
</gene>
<evidence type="ECO:0000256" key="5">
    <source>
        <dbReference type="SAM" id="SignalP"/>
    </source>
</evidence>
<dbReference type="NCBIfam" id="TIGR00787">
    <property type="entry name" value="dctP"/>
    <property type="match status" value="1"/>
</dbReference>
<dbReference type="InterPro" id="IPR038404">
    <property type="entry name" value="TRAP_DctP_sf"/>
</dbReference>
<reference evidence="6 7" key="1">
    <citation type="submission" date="2017-08" db="EMBL/GenBank/DDBJ databases">
        <authorList>
            <person name="de Groot N.N."/>
        </authorList>
    </citation>
    <scope>NUCLEOTIDE SEQUENCE [LARGE SCALE GENOMIC DNA]</scope>
    <source>
        <strain evidence="6 7">USBA 352</strain>
    </source>
</reference>
<dbReference type="EMBL" id="OBML01000007">
    <property type="protein sequence ID" value="SOC13243.1"/>
    <property type="molecule type" value="Genomic_DNA"/>
</dbReference>
<evidence type="ECO:0000256" key="2">
    <source>
        <dbReference type="ARBA" id="ARBA00009023"/>
    </source>
</evidence>
<keyword evidence="3" id="KW-0813">Transport</keyword>
<organism evidence="6 7">
    <name type="scientific">Stappia indica</name>
    <dbReference type="NCBI Taxonomy" id="538381"/>
    <lineage>
        <taxon>Bacteria</taxon>
        <taxon>Pseudomonadati</taxon>
        <taxon>Pseudomonadota</taxon>
        <taxon>Alphaproteobacteria</taxon>
        <taxon>Hyphomicrobiales</taxon>
        <taxon>Stappiaceae</taxon>
        <taxon>Stappia</taxon>
    </lineage>
</organism>
<dbReference type="AlphaFoldDB" id="A0A285SXZ3"/>
<dbReference type="PANTHER" id="PTHR33376">
    <property type="match status" value="1"/>
</dbReference>
<dbReference type="NCBIfam" id="NF037995">
    <property type="entry name" value="TRAP_S1"/>
    <property type="match status" value="1"/>
</dbReference>
<dbReference type="PIRSF" id="PIRSF006470">
    <property type="entry name" value="DctB"/>
    <property type="match status" value="1"/>
</dbReference>
<feature type="signal peptide" evidence="5">
    <location>
        <begin position="1"/>
        <end position="25"/>
    </location>
</feature>
<evidence type="ECO:0000256" key="3">
    <source>
        <dbReference type="ARBA" id="ARBA00022448"/>
    </source>
</evidence>
<keyword evidence="6" id="KW-0675">Receptor</keyword>
<dbReference type="Proteomes" id="UP000219331">
    <property type="component" value="Unassembled WGS sequence"/>
</dbReference>
<evidence type="ECO:0000313" key="6">
    <source>
        <dbReference type="EMBL" id="SOC13243.1"/>
    </source>
</evidence>
<comment type="similarity">
    <text evidence="2">Belongs to the bacterial solute-binding protein 7 family.</text>
</comment>
<feature type="chain" id="PRO_5011746013" evidence="5">
    <location>
        <begin position="26"/>
        <end position="327"/>
    </location>
</feature>
<dbReference type="CDD" id="cd13675">
    <property type="entry name" value="PBP2_TRAP_SBP_like_5"/>
    <property type="match status" value="1"/>
</dbReference>
<dbReference type="Gene3D" id="3.40.190.170">
    <property type="entry name" value="Bacterial extracellular solute-binding protein, family 7"/>
    <property type="match status" value="1"/>
</dbReference>
<dbReference type="Pfam" id="PF03480">
    <property type="entry name" value="DctP"/>
    <property type="match status" value="1"/>
</dbReference>
<dbReference type="GO" id="GO:0055085">
    <property type="term" value="P:transmembrane transport"/>
    <property type="evidence" value="ECO:0007669"/>
    <property type="project" value="InterPro"/>
</dbReference>
<proteinExistence type="inferred from homology"/>
<accession>A0A285SXZ3</accession>
<dbReference type="GO" id="GO:0030288">
    <property type="term" value="C:outer membrane-bounded periplasmic space"/>
    <property type="evidence" value="ECO:0007669"/>
    <property type="project" value="InterPro"/>
</dbReference>
<sequence length="327" mass="35379">MFRFRSLTVVSAVALSVAMSGSAFAQTVLNFAHSTAQNSHYSMGVQAFGKKLSELSNGKFEIREQAAGALGGERDVIEGLQIGSVELTVSSTGPLGNFVPEALVLDLPFLFKDYASARSILDGEIGQELLDKVSENNLVALAWTENGFRHVTNSSRPINTPADLEGLKIRTMENPVHMEAFRAAGASPTPMAFPEVFAALQQNVIDGQENPIPVITASKFWEVQSNLTLTGHVYSPAIILASPSLWDGLSDEEKGWFREAAKVAVEATRAKVESDEANGVELLRKNGMNVVENVDKAAFQKAVAPAYDTFKAKYGDEMLKRIQAAQQ</sequence>
<evidence type="ECO:0000256" key="4">
    <source>
        <dbReference type="ARBA" id="ARBA00022729"/>
    </source>
</evidence>
<dbReference type="InterPro" id="IPR004682">
    <property type="entry name" value="TRAP_DctP"/>
</dbReference>